<organism evidence="3 4">
    <name type="scientific">Seminavis robusta</name>
    <dbReference type="NCBI Taxonomy" id="568900"/>
    <lineage>
        <taxon>Eukaryota</taxon>
        <taxon>Sar</taxon>
        <taxon>Stramenopiles</taxon>
        <taxon>Ochrophyta</taxon>
        <taxon>Bacillariophyta</taxon>
        <taxon>Bacillariophyceae</taxon>
        <taxon>Bacillariophycidae</taxon>
        <taxon>Naviculales</taxon>
        <taxon>Naviculaceae</taxon>
        <taxon>Seminavis</taxon>
    </lineage>
</organism>
<dbReference type="Proteomes" id="UP001153069">
    <property type="component" value="Unassembled WGS sequence"/>
</dbReference>
<gene>
    <name evidence="3" type="ORF">SEMRO_2125_G315630.1</name>
</gene>
<keyword evidence="1" id="KW-1133">Transmembrane helix</keyword>
<evidence type="ECO:0000256" key="2">
    <source>
        <dbReference type="SAM" id="SignalP"/>
    </source>
</evidence>
<feature type="transmembrane region" description="Helical" evidence="1">
    <location>
        <begin position="185"/>
        <end position="206"/>
    </location>
</feature>
<evidence type="ECO:0000256" key="1">
    <source>
        <dbReference type="SAM" id="Phobius"/>
    </source>
</evidence>
<keyword evidence="1" id="KW-0812">Transmembrane</keyword>
<name>A0A9N8HX47_9STRA</name>
<accession>A0A9N8HX47</accession>
<feature type="transmembrane region" description="Helical" evidence="1">
    <location>
        <begin position="121"/>
        <end position="145"/>
    </location>
</feature>
<protein>
    <submittedName>
        <fullName evidence="3">Uncharacterized protein</fullName>
    </submittedName>
</protein>
<reference evidence="3" key="1">
    <citation type="submission" date="2020-06" db="EMBL/GenBank/DDBJ databases">
        <authorList>
            <consortium name="Plant Systems Biology data submission"/>
        </authorList>
    </citation>
    <scope>NUCLEOTIDE SEQUENCE</scope>
    <source>
        <strain evidence="3">D6</strain>
    </source>
</reference>
<evidence type="ECO:0000313" key="3">
    <source>
        <dbReference type="EMBL" id="CAB9528010.1"/>
    </source>
</evidence>
<keyword evidence="2" id="KW-0732">Signal</keyword>
<dbReference type="OrthoDB" id="48338at2759"/>
<dbReference type="AlphaFoldDB" id="A0A9N8HX47"/>
<keyword evidence="4" id="KW-1185">Reference proteome</keyword>
<feature type="chain" id="PRO_5040514005" evidence="2">
    <location>
        <begin position="21"/>
        <end position="363"/>
    </location>
</feature>
<feature type="transmembrane region" description="Helical" evidence="1">
    <location>
        <begin position="226"/>
        <end position="245"/>
    </location>
</feature>
<feature type="signal peptide" evidence="2">
    <location>
        <begin position="1"/>
        <end position="20"/>
    </location>
</feature>
<feature type="transmembrane region" description="Helical" evidence="1">
    <location>
        <begin position="151"/>
        <end position="173"/>
    </location>
</feature>
<feature type="transmembrane region" description="Helical" evidence="1">
    <location>
        <begin position="266"/>
        <end position="290"/>
    </location>
</feature>
<sequence length="363" mass="37577">MVKLHFSTVILAALVSISSAAAWAPLSQPARDLSVFASVNERKQKRAGGFLATKRFSTVSEQDESPITPSTKQKLEVFKIPAGVKPSFKVSVPTVASVFAATVGTYFLNNHLAMGPVRASSIAGLVATMVLPENLAIAAFAGSFAGMAKGAVIPGLAGSAVLGLVCSAVLTTFDNKKWLVGVGGRLGFIAQCACTAQFLVSCLFMAPTPPAAFIGRGPLDFRALTLQLPMVAGFTVIGALFMRLWKKALADKSKRLSNSVGAVGATGLIANLALPAALAGPVFCGSFVAMAAPTKLPNVKSLILASFLAGAAQQSLAGVMLGGWGGKLGTAALMGVLAYTTLAEKVFRPKELERPEDNMMNMK</sequence>
<evidence type="ECO:0000313" key="4">
    <source>
        <dbReference type="Proteomes" id="UP001153069"/>
    </source>
</evidence>
<feature type="transmembrane region" description="Helical" evidence="1">
    <location>
        <begin position="90"/>
        <end position="109"/>
    </location>
</feature>
<proteinExistence type="predicted"/>
<dbReference type="EMBL" id="CAICTM010002123">
    <property type="protein sequence ID" value="CAB9528010.1"/>
    <property type="molecule type" value="Genomic_DNA"/>
</dbReference>
<comment type="caution">
    <text evidence="3">The sequence shown here is derived from an EMBL/GenBank/DDBJ whole genome shotgun (WGS) entry which is preliminary data.</text>
</comment>
<keyword evidence="1" id="KW-0472">Membrane</keyword>